<dbReference type="Proteomes" id="UP001631969">
    <property type="component" value="Unassembled WGS sequence"/>
</dbReference>
<protein>
    <submittedName>
        <fullName evidence="1">Response regulator</fullName>
    </submittedName>
</protein>
<comment type="caution">
    <text evidence="1">The sequence shown here is derived from an EMBL/GenBank/DDBJ whole genome shotgun (WGS) entry which is preliminary data.</text>
</comment>
<gene>
    <name evidence="1" type="ORF">ACI1P1_10845</name>
</gene>
<organism evidence="1 2">
    <name type="scientific">Paenibacillus mesotrionivorans</name>
    <dbReference type="NCBI Taxonomy" id="3160968"/>
    <lineage>
        <taxon>Bacteria</taxon>
        <taxon>Bacillati</taxon>
        <taxon>Bacillota</taxon>
        <taxon>Bacilli</taxon>
        <taxon>Bacillales</taxon>
        <taxon>Paenibacillaceae</taxon>
        <taxon>Paenibacillus</taxon>
    </lineage>
</organism>
<sequence>MRILIIDPAAFSRTVLRRIVEEAGYAVAGEAGNSEQALVQYRSTAPDAVTIDLTAPTLNGVALIRRIRSLDPEARILAISGMNQNASGQEALQAGAYDCVMKPLEESRLLTALAHARLLMQEP</sequence>
<name>A0ACC7P0F4_9BACL</name>
<proteinExistence type="predicted"/>
<accession>A0ACC7P0F4</accession>
<evidence type="ECO:0000313" key="1">
    <source>
        <dbReference type="EMBL" id="MFM9328787.1"/>
    </source>
</evidence>
<keyword evidence="2" id="KW-1185">Reference proteome</keyword>
<dbReference type="EMBL" id="JBJURJ010000006">
    <property type="protein sequence ID" value="MFM9328787.1"/>
    <property type="molecule type" value="Genomic_DNA"/>
</dbReference>
<evidence type="ECO:0000313" key="2">
    <source>
        <dbReference type="Proteomes" id="UP001631969"/>
    </source>
</evidence>
<reference evidence="1" key="1">
    <citation type="submission" date="2024-12" db="EMBL/GenBank/DDBJ databases">
        <authorList>
            <person name="Wu N."/>
        </authorList>
    </citation>
    <scope>NUCLEOTIDE SEQUENCE</scope>
    <source>
        <strain evidence="1">P15</strain>
    </source>
</reference>